<dbReference type="EMBL" id="BBSC01000004">
    <property type="protein sequence ID" value="GAM75424.1"/>
    <property type="molecule type" value="Genomic_DNA"/>
</dbReference>
<reference evidence="2 3" key="2">
    <citation type="submission" date="2015-01" db="EMBL/GenBank/DDBJ databases">
        <authorList>
            <consortium name="NBRP consortium"/>
            <person name="Sawabe T."/>
            <person name="Meirelles P."/>
            <person name="Feng G."/>
            <person name="Sayaka M."/>
            <person name="Hattori M."/>
            <person name="Ohkuma M."/>
        </authorList>
    </citation>
    <scope>NUCLEOTIDE SEQUENCE [LARGE SCALE GENOMIC DNA]</scope>
    <source>
        <strain evidence="3">JCM 19241</strain>
    </source>
</reference>
<evidence type="ECO:0000313" key="2">
    <source>
        <dbReference type="EMBL" id="GAM75424.1"/>
    </source>
</evidence>
<keyword evidence="1" id="KW-0732">Signal</keyword>
<sequence>MYKTLTAVSVAMLLSACSTMGKSEEANMAKDGKMEDSMEMMQVSEASLQHHHWELTAIDGQPLEVMENFKAPTLEVGEKMSRTATQVVTTSSVRLN</sequence>
<reference evidence="2 3" key="1">
    <citation type="submission" date="2015-01" db="EMBL/GenBank/DDBJ databases">
        <title>Vibrio sp. C94 JCM 19241 whole genome shotgun sequence.</title>
        <authorList>
            <person name="Sawabe T."/>
            <person name="Meirelles P."/>
            <person name="Feng G."/>
            <person name="Sayaka M."/>
            <person name="Hattori M."/>
            <person name="Ohkuma M."/>
        </authorList>
    </citation>
    <scope>NUCLEOTIDE SEQUENCE [LARGE SCALE GENOMIC DNA]</scope>
    <source>
        <strain evidence="3">JCM 19241</strain>
    </source>
</reference>
<proteinExistence type="predicted"/>
<gene>
    <name evidence="2" type="ORF">JCM19241_3336</name>
</gene>
<dbReference type="PROSITE" id="PS51257">
    <property type="entry name" value="PROKAR_LIPOPROTEIN"/>
    <property type="match status" value="1"/>
</dbReference>
<evidence type="ECO:0000313" key="3">
    <source>
        <dbReference type="Proteomes" id="UP000031666"/>
    </source>
</evidence>
<protein>
    <submittedName>
        <fullName evidence="2">Uncharacterized protein</fullName>
    </submittedName>
</protein>
<organism evidence="2 3">
    <name type="scientific">Vibrio ishigakensis</name>
    <dbReference type="NCBI Taxonomy" id="1481914"/>
    <lineage>
        <taxon>Bacteria</taxon>
        <taxon>Pseudomonadati</taxon>
        <taxon>Pseudomonadota</taxon>
        <taxon>Gammaproteobacteria</taxon>
        <taxon>Vibrionales</taxon>
        <taxon>Vibrionaceae</taxon>
        <taxon>Vibrio</taxon>
    </lineage>
</organism>
<dbReference type="STRING" id="1481914.JCM19241_3336"/>
<accession>A0A0B8QLY6</accession>
<feature type="chain" id="PRO_5002141074" evidence="1">
    <location>
        <begin position="22"/>
        <end position="96"/>
    </location>
</feature>
<comment type="caution">
    <text evidence="2">The sequence shown here is derived from an EMBL/GenBank/DDBJ whole genome shotgun (WGS) entry which is preliminary data.</text>
</comment>
<dbReference type="AlphaFoldDB" id="A0A0B8QLY6"/>
<dbReference type="Proteomes" id="UP000031666">
    <property type="component" value="Unassembled WGS sequence"/>
</dbReference>
<name>A0A0B8QLY6_9VIBR</name>
<feature type="signal peptide" evidence="1">
    <location>
        <begin position="1"/>
        <end position="21"/>
    </location>
</feature>
<evidence type="ECO:0000256" key="1">
    <source>
        <dbReference type="SAM" id="SignalP"/>
    </source>
</evidence>